<organism evidence="1 2">
    <name type="scientific">Sinorhizobium medicae</name>
    <dbReference type="NCBI Taxonomy" id="110321"/>
    <lineage>
        <taxon>Bacteria</taxon>
        <taxon>Pseudomonadati</taxon>
        <taxon>Pseudomonadota</taxon>
        <taxon>Alphaproteobacteria</taxon>
        <taxon>Hyphomicrobiales</taxon>
        <taxon>Rhizobiaceae</taxon>
        <taxon>Sinorhizobium/Ensifer group</taxon>
        <taxon>Sinorhizobium</taxon>
    </lineage>
</organism>
<dbReference type="Proteomes" id="UP001190825">
    <property type="component" value="Unassembled WGS sequence"/>
</dbReference>
<keyword evidence="2" id="KW-1185">Reference proteome</keyword>
<gene>
    <name evidence="1" type="ORF">BMJ33_31700</name>
</gene>
<name>A0ABX4TCT5_9HYPH</name>
<proteinExistence type="predicted"/>
<sequence length="151" mass="15096">MAQHDQIIADAAGLAFRNDINAALAALFSSSSGAAEPTVKAAGQLWFNSTSGVLQVRNSANTAWQSLTGSLGGSITVSSPITFTGTSAGVGTGLIAVQDARTTLGEDGNAVFAINKQNSATPGLMLGNDGNGAALIGNNNAALRFGKWVSG</sequence>
<comment type="caution">
    <text evidence="1">The sequence shown here is derived from an EMBL/GenBank/DDBJ whole genome shotgun (WGS) entry which is preliminary data.</text>
</comment>
<feature type="non-terminal residue" evidence="1">
    <location>
        <position position="151"/>
    </location>
</feature>
<protein>
    <submittedName>
        <fullName evidence="1">Phage tail protein</fullName>
    </submittedName>
</protein>
<evidence type="ECO:0000313" key="2">
    <source>
        <dbReference type="Proteomes" id="UP001190825"/>
    </source>
</evidence>
<accession>A0ABX4TCT5</accession>
<evidence type="ECO:0000313" key="1">
    <source>
        <dbReference type="EMBL" id="PLT94080.1"/>
    </source>
</evidence>
<reference evidence="1 2" key="1">
    <citation type="journal article" date="2018" name="FEMS Microbiol. Ecol.">
        <title>Co-invading symbiotic mutualists of Medicago polymorpha retain high ancestral diversity and contain diverse accessory genomes.</title>
        <authorList>
            <person name="Porter S.S."/>
            <person name="Faber-Hammond J.J."/>
            <person name="Friesen M.L."/>
        </authorList>
    </citation>
    <scope>NUCLEOTIDE SEQUENCE [LARGE SCALE GENOMIC DNA]</scope>
    <source>
        <strain evidence="1 2">Str16</strain>
    </source>
</reference>
<dbReference type="EMBL" id="NBUC01000164">
    <property type="protein sequence ID" value="PLT94080.1"/>
    <property type="molecule type" value="Genomic_DNA"/>
</dbReference>